<reference evidence="7" key="1">
    <citation type="submission" date="2016-04" db="EMBL/GenBank/DDBJ databases">
        <authorList>
            <person name="Chen L."/>
            <person name="Zhuang W."/>
            <person name="Wang G."/>
        </authorList>
    </citation>
    <scope>NUCLEOTIDE SEQUENCE [LARGE SCALE GENOMIC DNA]</scope>
    <source>
        <strain evidence="7">17621</strain>
    </source>
</reference>
<protein>
    <recommendedName>
        <fullName evidence="8">DoxX family protein</fullName>
    </recommendedName>
</protein>
<proteinExistence type="predicted"/>
<keyword evidence="3 5" id="KW-1133">Transmembrane helix</keyword>
<evidence type="ECO:0000256" key="5">
    <source>
        <dbReference type="SAM" id="Phobius"/>
    </source>
</evidence>
<gene>
    <name evidence="6" type="ORF">A4H97_08430</name>
</gene>
<organism evidence="6 7">
    <name type="scientific">Niastella yeongjuensis</name>
    <dbReference type="NCBI Taxonomy" id="354355"/>
    <lineage>
        <taxon>Bacteria</taxon>
        <taxon>Pseudomonadati</taxon>
        <taxon>Bacteroidota</taxon>
        <taxon>Chitinophagia</taxon>
        <taxon>Chitinophagales</taxon>
        <taxon>Chitinophagaceae</taxon>
        <taxon>Niastella</taxon>
    </lineage>
</organism>
<dbReference type="RefSeq" id="WP_081201756.1">
    <property type="nucleotide sequence ID" value="NZ_FOCZ01000002.1"/>
</dbReference>
<evidence type="ECO:0008006" key="8">
    <source>
        <dbReference type="Google" id="ProtNLM"/>
    </source>
</evidence>
<dbReference type="GO" id="GO:0016020">
    <property type="term" value="C:membrane"/>
    <property type="evidence" value="ECO:0007669"/>
    <property type="project" value="UniProtKB-SubCell"/>
</dbReference>
<dbReference type="Pfam" id="PF13564">
    <property type="entry name" value="DoxX_2"/>
    <property type="match status" value="1"/>
</dbReference>
<comment type="caution">
    <text evidence="6">The sequence shown here is derived from an EMBL/GenBank/DDBJ whole genome shotgun (WGS) entry which is preliminary data.</text>
</comment>
<feature type="transmembrane region" description="Helical" evidence="5">
    <location>
        <begin position="46"/>
        <end position="67"/>
    </location>
</feature>
<evidence type="ECO:0000313" key="6">
    <source>
        <dbReference type="EMBL" id="OQP47505.1"/>
    </source>
</evidence>
<evidence type="ECO:0000256" key="3">
    <source>
        <dbReference type="ARBA" id="ARBA00022989"/>
    </source>
</evidence>
<sequence length="128" mass="14006">MNSNHNIGFWIGQVLKVLLILFMAFDAITKIIKHHQSMEASAKLGIAPALVPALGIMLLIFIILYAVPLTSTFGLILITAYLGGATAVMIQANMGGHPYFFPIVFGIVLWISQVLISPEIRKLLFSPK</sequence>
<evidence type="ECO:0000256" key="2">
    <source>
        <dbReference type="ARBA" id="ARBA00022692"/>
    </source>
</evidence>
<accession>A0A1V9ENQ0</accession>
<evidence type="ECO:0000256" key="4">
    <source>
        <dbReference type="ARBA" id="ARBA00023136"/>
    </source>
</evidence>
<dbReference type="EMBL" id="LVXG01000023">
    <property type="protein sequence ID" value="OQP47505.1"/>
    <property type="molecule type" value="Genomic_DNA"/>
</dbReference>
<dbReference type="Proteomes" id="UP000192610">
    <property type="component" value="Unassembled WGS sequence"/>
</dbReference>
<keyword evidence="7" id="KW-1185">Reference proteome</keyword>
<dbReference type="STRING" id="354355.SAMN05660816_01713"/>
<feature type="transmembrane region" description="Helical" evidence="5">
    <location>
        <begin position="6"/>
        <end position="25"/>
    </location>
</feature>
<name>A0A1V9ENQ0_9BACT</name>
<dbReference type="InterPro" id="IPR032808">
    <property type="entry name" value="DoxX"/>
</dbReference>
<feature type="transmembrane region" description="Helical" evidence="5">
    <location>
        <begin position="73"/>
        <end position="92"/>
    </location>
</feature>
<dbReference type="AlphaFoldDB" id="A0A1V9ENQ0"/>
<dbReference type="OrthoDB" id="9811373at2"/>
<feature type="transmembrane region" description="Helical" evidence="5">
    <location>
        <begin position="99"/>
        <end position="116"/>
    </location>
</feature>
<evidence type="ECO:0000313" key="7">
    <source>
        <dbReference type="Proteomes" id="UP000192610"/>
    </source>
</evidence>
<evidence type="ECO:0000256" key="1">
    <source>
        <dbReference type="ARBA" id="ARBA00004141"/>
    </source>
</evidence>
<comment type="subcellular location">
    <subcellularLocation>
        <location evidence="1">Membrane</location>
        <topology evidence="1">Multi-pass membrane protein</topology>
    </subcellularLocation>
</comment>
<keyword evidence="2 5" id="KW-0812">Transmembrane</keyword>
<keyword evidence="4 5" id="KW-0472">Membrane</keyword>